<evidence type="ECO:0000256" key="6">
    <source>
        <dbReference type="ARBA" id="ARBA00022679"/>
    </source>
</evidence>
<evidence type="ECO:0000313" key="15">
    <source>
        <dbReference type="EMBL" id="MBD2863914.1"/>
    </source>
</evidence>
<comment type="subcellular location">
    <subcellularLocation>
        <location evidence="2">Cell membrane</location>
        <topology evidence="2">Multi-pass membrane protein</topology>
    </subcellularLocation>
</comment>
<keyword evidence="9" id="KW-0067">ATP-binding</keyword>
<evidence type="ECO:0000256" key="4">
    <source>
        <dbReference type="ARBA" id="ARBA00022475"/>
    </source>
</evidence>
<dbReference type="AlphaFoldDB" id="A0A927H1Y0"/>
<dbReference type="InterPro" id="IPR003660">
    <property type="entry name" value="HAMP_dom"/>
</dbReference>
<dbReference type="CDD" id="cd00082">
    <property type="entry name" value="HisKA"/>
    <property type="match status" value="1"/>
</dbReference>
<keyword evidence="7" id="KW-0547">Nucleotide-binding</keyword>
<proteinExistence type="predicted"/>
<evidence type="ECO:0000256" key="10">
    <source>
        <dbReference type="ARBA" id="ARBA00023012"/>
    </source>
</evidence>
<feature type="domain" description="Histidine kinase" evidence="13">
    <location>
        <begin position="253"/>
        <end position="470"/>
    </location>
</feature>
<evidence type="ECO:0000256" key="7">
    <source>
        <dbReference type="ARBA" id="ARBA00022741"/>
    </source>
</evidence>
<dbReference type="Gene3D" id="6.10.340.10">
    <property type="match status" value="1"/>
</dbReference>
<keyword evidence="16" id="KW-1185">Reference proteome</keyword>
<evidence type="ECO:0000256" key="8">
    <source>
        <dbReference type="ARBA" id="ARBA00022777"/>
    </source>
</evidence>
<organism evidence="15 16">
    <name type="scientific">Paenibacillus oceani</name>
    <dbReference type="NCBI Taxonomy" id="2772510"/>
    <lineage>
        <taxon>Bacteria</taxon>
        <taxon>Bacillati</taxon>
        <taxon>Bacillota</taxon>
        <taxon>Bacilli</taxon>
        <taxon>Bacillales</taxon>
        <taxon>Paenibacillaceae</taxon>
        <taxon>Paenibacillus</taxon>
    </lineage>
</organism>
<evidence type="ECO:0000256" key="3">
    <source>
        <dbReference type="ARBA" id="ARBA00012438"/>
    </source>
</evidence>
<dbReference type="RefSeq" id="WP_190929543.1">
    <property type="nucleotide sequence ID" value="NZ_JACXJA010000024.1"/>
</dbReference>
<evidence type="ECO:0000259" key="14">
    <source>
        <dbReference type="PROSITE" id="PS50885"/>
    </source>
</evidence>
<comment type="caution">
    <text evidence="15">The sequence shown here is derived from an EMBL/GenBank/DDBJ whole genome shotgun (WGS) entry which is preliminary data.</text>
</comment>
<evidence type="ECO:0000256" key="12">
    <source>
        <dbReference type="SAM" id="Phobius"/>
    </source>
</evidence>
<name>A0A927H1Y0_9BACL</name>
<dbReference type="InterPro" id="IPR003661">
    <property type="entry name" value="HisK_dim/P_dom"/>
</dbReference>
<dbReference type="InterPro" id="IPR005467">
    <property type="entry name" value="His_kinase_dom"/>
</dbReference>
<evidence type="ECO:0000256" key="9">
    <source>
        <dbReference type="ARBA" id="ARBA00022840"/>
    </source>
</evidence>
<dbReference type="InterPro" id="IPR036097">
    <property type="entry name" value="HisK_dim/P_sf"/>
</dbReference>
<sequence>MKRNRIYSAMMRNYLQFVLLTALLFVIVLCVTIVSLGIKLEKGAVPLQTAQDIAKPDYRSIAMGELESAGASVEVLDEAGRVVHTIGPDNGRSPVYTDTELYLLLGNKRELPYYTTAMPVAGEDGKPYLVLLKIPMGEVSGTVELRKNAEQTDWLIGRHLLLFLAIFLLLQIGLVLLYARRTSRKISRPLHAVAKGLQQLTEGQYDTQIQIAAKAHSEIAQLRDAYHYLAGKLSDAEKEKAVLEQSKNHMLLDLSHDLKTPLTSIQGYARALQEGMVPDEERKERYLKLIHDKSVRLTNLIDAIFELLTMDTPGFKLTLVRTDLAEFLREIAAEFYEELEEKLFKLEADIPHGLWTAGIDPRQMARVLSNLISNAMKYNPPGTELRLALRRQGSLIAIEVADNGVGIPQRLQPTLFEPFVRGDEARNSLGGTGLGLAIAKKIVEKHQGTLALSRHTPGWTVFTILLPAEPVQPNTD</sequence>
<evidence type="ECO:0000259" key="13">
    <source>
        <dbReference type="PROSITE" id="PS50109"/>
    </source>
</evidence>
<dbReference type="GO" id="GO:0005524">
    <property type="term" value="F:ATP binding"/>
    <property type="evidence" value="ECO:0007669"/>
    <property type="project" value="UniProtKB-KW"/>
</dbReference>
<keyword evidence="4" id="KW-1003">Cell membrane</keyword>
<dbReference type="PROSITE" id="PS50885">
    <property type="entry name" value="HAMP"/>
    <property type="match status" value="1"/>
</dbReference>
<dbReference type="SMART" id="SM00388">
    <property type="entry name" value="HisKA"/>
    <property type="match status" value="1"/>
</dbReference>
<dbReference type="EMBL" id="JACXJA010000024">
    <property type="protein sequence ID" value="MBD2863914.1"/>
    <property type="molecule type" value="Genomic_DNA"/>
</dbReference>
<feature type="domain" description="HAMP" evidence="14">
    <location>
        <begin position="184"/>
        <end position="238"/>
    </location>
</feature>
<dbReference type="FunFam" id="3.30.565.10:FF:000006">
    <property type="entry name" value="Sensor histidine kinase WalK"/>
    <property type="match status" value="1"/>
</dbReference>
<dbReference type="Pfam" id="PF00512">
    <property type="entry name" value="HisKA"/>
    <property type="match status" value="1"/>
</dbReference>
<dbReference type="SMART" id="SM00304">
    <property type="entry name" value="HAMP"/>
    <property type="match status" value="1"/>
</dbReference>
<dbReference type="InterPro" id="IPR050351">
    <property type="entry name" value="BphY/WalK/GraS-like"/>
</dbReference>
<dbReference type="GO" id="GO:0005886">
    <property type="term" value="C:plasma membrane"/>
    <property type="evidence" value="ECO:0007669"/>
    <property type="project" value="UniProtKB-SubCell"/>
</dbReference>
<evidence type="ECO:0000256" key="5">
    <source>
        <dbReference type="ARBA" id="ARBA00022553"/>
    </source>
</evidence>
<dbReference type="SUPFAM" id="SSF47384">
    <property type="entry name" value="Homodimeric domain of signal transducing histidine kinase"/>
    <property type="match status" value="1"/>
</dbReference>
<dbReference type="Gene3D" id="1.10.287.130">
    <property type="match status" value="1"/>
</dbReference>
<dbReference type="GO" id="GO:0004721">
    <property type="term" value="F:phosphoprotein phosphatase activity"/>
    <property type="evidence" value="ECO:0007669"/>
    <property type="project" value="TreeGrafter"/>
</dbReference>
<dbReference type="PANTHER" id="PTHR45453">
    <property type="entry name" value="PHOSPHATE REGULON SENSOR PROTEIN PHOR"/>
    <property type="match status" value="1"/>
</dbReference>
<dbReference type="SMART" id="SM00387">
    <property type="entry name" value="HATPase_c"/>
    <property type="match status" value="1"/>
</dbReference>
<keyword evidence="10" id="KW-0902">Two-component regulatory system</keyword>
<dbReference type="GO" id="GO:0000155">
    <property type="term" value="F:phosphorelay sensor kinase activity"/>
    <property type="evidence" value="ECO:0007669"/>
    <property type="project" value="InterPro"/>
</dbReference>
<keyword evidence="8 15" id="KW-0418">Kinase</keyword>
<dbReference type="SUPFAM" id="SSF55874">
    <property type="entry name" value="ATPase domain of HSP90 chaperone/DNA topoisomerase II/histidine kinase"/>
    <property type="match status" value="1"/>
</dbReference>
<dbReference type="PROSITE" id="PS50109">
    <property type="entry name" value="HIS_KIN"/>
    <property type="match status" value="1"/>
</dbReference>
<dbReference type="PRINTS" id="PR00344">
    <property type="entry name" value="BCTRLSENSOR"/>
</dbReference>
<evidence type="ECO:0000256" key="11">
    <source>
        <dbReference type="ARBA" id="ARBA00023136"/>
    </source>
</evidence>
<dbReference type="InterPro" id="IPR004358">
    <property type="entry name" value="Sig_transdc_His_kin-like_C"/>
</dbReference>
<evidence type="ECO:0000256" key="1">
    <source>
        <dbReference type="ARBA" id="ARBA00000085"/>
    </source>
</evidence>
<comment type="catalytic activity">
    <reaction evidence="1">
        <text>ATP + protein L-histidine = ADP + protein N-phospho-L-histidine.</text>
        <dbReference type="EC" id="2.7.13.3"/>
    </reaction>
</comment>
<accession>A0A927H1Y0</accession>
<dbReference type="Pfam" id="PF02518">
    <property type="entry name" value="HATPase_c"/>
    <property type="match status" value="1"/>
</dbReference>
<dbReference type="Pfam" id="PF00672">
    <property type="entry name" value="HAMP"/>
    <property type="match status" value="1"/>
</dbReference>
<dbReference type="EC" id="2.7.13.3" evidence="3"/>
<dbReference type="GO" id="GO:0016036">
    <property type="term" value="P:cellular response to phosphate starvation"/>
    <property type="evidence" value="ECO:0007669"/>
    <property type="project" value="TreeGrafter"/>
</dbReference>
<dbReference type="CDD" id="cd00075">
    <property type="entry name" value="HATPase"/>
    <property type="match status" value="1"/>
</dbReference>
<dbReference type="Proteomes" id="UP000639396">
    <property type="component" value="Unassembled WGS sequence"/>
</dbReference>
<protein>
    <recommendedName>
        <fullName evidence="3">histidine kinase</fullName>
        <ecNumber evidence="3">2.7.13.3</ecNumber>
    </recommendedName>
</protein>
<dbReference type="InterPro" id="IPR036890">
    <property type="entry name" value="HATPase_C_sf"/>
</dbReference>
<keyword evidence="6" id="KW-0808">Transferase</keyword>
<dbReference type="Gene3D" id="3.30.565.10">
    <property type="entry name" value="Histidine kinase-like ATPase, C-terminal domain"/>
    <property type="match status" value="1"/>
</dbReference>
<evidence type="ECO:0000313" key="16">
    <source>
        <dbReference type="Proteomes" id="UP000639396"/>
    </source>
</evidence>
<keyword evidence="5" id="KW-0597">Phosphoprotein</keyword>
<dbReference type="PANTHER" id="PTHR45453:SF1">
    <property type="entry name" value="PHOSPHATE REGULON SENSOR PROTEIN PHOR"/>
    <property type="match status" value="1"/>
</dbReference>
<keyword evidence="12" id="KW-0812">Transmembrane</keyword>
<dbReference type="InterPro" id="IPR003594">
    <property type="entry name" value="HATPase_dom"/>
</dbReference>
<feature type="transmembrane region" description="Helical" evidence="12">
    <location>
        <begin position="160"/>
        <end position="179"/>
    </location>
</feature>
<keyword evidence="11 12" id="KW-0472">Membrane</keyword>
<gene>
    <name evidence="15" type="ORF">IDH45_18145</name>
</gene>
<evidence type="ECO:0000256" key="2">
    <source>
        <dbReference type="ARBA" id="ARBA00004651"/>
    </source>
</evidence>
<keyword evidence="12" id="KW-1133">Transmembrane helix</keyword>
<reference evidence="15" key="1">
    <citation type="submission" date="2020-09" db="EMBL/GenBank/DDBJ databases">
        <title>A novel bacterium of genus Paenibacillus, isolated from South China Sea.</title>
        <authorList>
            <person name="Huang H."/>
            <person name="Mo K."/>
            <person name="Hu Y."/>
        </authorList>
    </citation>
    <scope>NUCLEOTIDE SEQUENCE</scope>
    <source>
        <strain evidence="15">IB182363</strain>
    </source>
</reference>